<sequence length="214" mass="24171">MDINNVKDPLRFRWRQLLNYFFQGLIILAPITITAWAVVSLFIYIDNILPNFIHSIFPVFYKPDENGDIEKIPGVGFLVITIIIILVGYVSTSYIVGKIVDFFGHLLERTPGIKFIYTAVKDFLEAFAGEKRKFDKPVLVSVDAPDVWRIGFMTQESGEKLDLVDHVVVYVPHSYAVSGIVYIVPLEKVKLLHHVSSTEAMKFALSGGVAELTH</sequence>
<comment type="caution">
    <text evidence="2">The sequence shown here is derived from an EMBL/GenBank/DDBJ whole genome shotgun (WGS) entry which is preliminary data.</text>
</comment>
<dbReference type="Pfam" id="PF04367">
    <property type="entry name" value="DUF502"/>
    <property type="match status" value="1"/>
</dbReference>
<protein>
    <submittedName>
        <fullName evidence="2">Membrane protein</fullName>
    </submittedName>
</protein>
<evidence type="ECO:0000313" key="3">
    <source>
        <dbReference type="Proteomes" id="UP000321513"/>
    </source>
</evidence>
<keyword evidence="1" id="KW-1133">Transmembrane helix</keyword>
<dbReference type="Proteomes" id="UP000321513">
    <property type="component" value="Unassembled WGS sequence"/>
</dbReference>
<keyword evidence="3" id="KW-1185">Reference proteome</keyword>
<gene>
    <name evidence="2" type="ORF">SAE01_33830</name>
</gene>
<feature type="transmembrane region" description="Helical" evidence="1">
    <location>
        <begin position="75"/>
        <end position="96"/>
    </location>
</feature>
<dbReference type="EMBL" id="BJYT01000014">
    <property type="protein sequence ID" value="GEO10887.1"/>
    <property type="molecule type" value="Genomic_DNA"/>
</dbReference>
<dbReference type="PANTHER" id="PTHR31876:SF26">
    <property type="entry name" value="PROTEIN LIKE COV 2"/>
    <property type="match status" value="1"/>
</dbReference>
<dbReference type="AlphaFoldDB" id="A0A512BGD1"/>
<dbReference type="InterPro" id="IPR007462">
    <property type="entry name" value="COV1-like"/>
</dbReference>
<organism evidence="2 3">
    <name type="scientific">Segetibacter aerophilus</name>
    <dbReference type="NCBI Taxonomy" id="670293"/>
    <lineage>
        <taxon>Bacteria</taxon>
        <taxon>Pseudomonadati</taxon>
        <taxon>Bacteroidota</taxon>
        <taxon>Chitinophagia</taxon>
        <taxon>Chitinophagales</taxon>
        <taxon>Chitinophagaceae</taxon>
        <taxon>Segetibacter</taxon>
    </lineage>
</organism>
<dbReference type="RefSeq" id="WP_147204999.1">
    <property type="nucleotide sequence ID" value="NZ_BJYT01000014.1"/>
</dbReference>
<accession>A0A512BGD1</accession>
<keyword evidence="1" id="KW-0812">Transmembrane</keyword>
<dbReference type="OrthoDB" id="9789516at2"/>
<dbReference type="PANTHER" id="PTHR31876">
    <property type="entry name" value="COV-LIKE PROTEIN 1"/>
    <property type="match status" value="1"/>
</dbReference>
<evidence type="ECO:0000256" key="1">
    <source>
        <dbReference type="SAM" id="Phobius"/>
    </source>
</evidence>
<proteinExistence type="predicted"/>
<name>A0A512BGD1_9BACT</name>
<keyword evidence="1" id="KW-0472">Membrane</keyword>
<evidence type="ECO:0000313" key="2">
    <source>
        <dbReference type="EMBL" id="GEO10887.1"/>
    </source>
</evidence>
<reference evidence="2 3" key="1">
    <citation type="submission" date="2019-07" db="EMBL/GenBank/DDBJ databases">
        <title>Whole genome shotgun sequence of Segetibacter aerophilus NBRC 106135.</title>
        <authorList>
            <person name="Hosoyama A."/>
            <person name="Uohara A."/>
            <person name="Ohji S."/>
            <person name="Ichikawa N."/>
        </authorList>
    </citation>
    <scope>NUCLEOTIDE SEQUENCE [LARGE SCALE GENOMIC DNA]</scope>
    <source>
        <strain evidence="2 3">NBRC 106135</strain>
    </source>
</reference>
<feature type="transmembrane region" description="Helical" evidence="1">
    <location>
        <begin position="20"/>
        <end position="45"/>
    </location>
</feature>